<gene>
    <name evidence="3" type="ORF">TWF694_000339</name>
</gene>
<sequence length="638" mass="71126">MNLVRSFVSSKKSSGGGVRDLQISHPRDPNQQLSVDTTSSGNGRNSLFQQPLPSPFLHDTSNRQSQQRLSQYSGQPFYPNPQSNGYAFPGSIASPTSPAYNVSPSPGFGQMPISPVDYPTPGATPLSTPRYVLPSVVASQMEMETIPGFVRPQVPPQIQVQVQPPPQVQLQPPPPPPPPPSQPVISNQLDFALSDREWQEALQAQREHERRIEAQKQTAAAVIQEPQLTNRELETRRGTQDEDMFDELSFYDVNKSRRNTHLSTATSASRTSATSYSDSIIQRQQELRRGSVPTIPKKISVEEDFYTSVNTNYSTNQLAQFTPDTTTPLSADVRPRSVSVDFRSSNAYPTPTSASRKPKELALYSETTVKFPDWYNEGTTTSAHGESSRASASLARQSRAFSDAGREDEVIWGEFYLGNSQWSNMWFRLLDGIYDYYYQSKCRGKQGLDPQTLGQVWEEMGYTVEDNLYESQIHLAQSLFHPDPEDFISSLLTNYFSLLDLPHFLEQPPVQPPPSFLPKCVNPEPPVAIPLLDREGLRRYFIHQTLLEPGLMHERFNNLMKLRGAVIIDPETRLAFGKKGIPRQSFGIQADPMVEEVEERVRGWMRNWVKGEVDGWVGNGGGGGGGGGPVGGLYDGMI</sequence>
<feature type="region of interest" description="Disordered" evidence="1">
    <location>
        <begin position="164"/>
        <end position="186"/>
    </location>
</feature>
<evidence type="ECO:0000313" key="4">
    <source>
        <dbReference type="Proteomes" id="UP001365542"/>
    </source>
</evidence>
<accession>A0AAV9XPV4</accession>
<proteinExistence type="predicted"/>
<protein>
    <recommendedName>
        <fullName evidence="2">DUF7514 domain-containing protein</fullName>
    </recommendedName>
</protein>
<evidence type="ECO:0000259" key="2">
    <source>
        <dbReference type="Pfam" id="PF24355"/>
    </source>
</evidence>
<feature type="domain" description="DUF7514" evidence="2">
    <location>
        <begin position="425"/>
        <end position="601"/>
    </location>
</feature>
<dbReference type="Proteomes" id="UP001365542">
    <property type="component" value="Unassembled WGS sequence"/>
</dbReference>
<feature type="compositionally biased region" description="Basic and acidic residues" evidence="1">
    <location>
        <begin position="231"/>
        <end position="240"/>
    </location>
</feature>
<reference evidence="3 4" key="1">
    <citation type="submission" date="2019-10" db="EMBL/GenBank/DDBJ databases">
        <authorList>
            <person name="Palmer J.M."/>
        </authorList>
    </citation>
    <scope>NUCLEOTIDE SEQUENCE [LARGE SCALE GENOMIC DNA]</scope>
    <source>
        <strain evidence="3 4">TWF694</strain>
    </source>
</reference>
<feature type="compositionally biased region" description="Polar residues" evidence="1">
    <location>
        <begin position="29"/>
        <end position="51"/>
    </location>
</feature>
<comment type="caution">
    <text evidence="3">The sequence shown here is derived from an EMBL/GenBank/DDBJ whole genome shotgun (WGS) entry which is preliminary data.</text>
</comment>
<name>A0AAV9XPV4_9PEZI</name>
<feature type="region of interest" description="Disordered" evidence="1">
    <location>
        <begin position="209"/>
        <end position="241"/>
    </location>
</feature>
<feature type="compositionally biased region" description="Polar residues" evidence="1">
    <location>
        <begin position="62"/>
        <end position="85"/>
    </location>
</feature>
<feature type="compositionally biased region" description="Pro residues" evidence="1">
    <location>
        <begin position="164"/>
        <end position="182"/>
    </location>
</feature>
<keyword evidence="4" id="KW-1185">Reference proteome</keyword>
<dbReference type="AlphaFoldDB" id="A0AAV9XPV4"/>
<organism evidence="3 4">
    <name type="scientific">Orbilia ellipsospora</name>
    <dbReference type="NCBI Taxonomy" id="2528407"/>
    <lineage>
        <taxon>Eukaryota</taxon>
        <taxon>Fungi</taxon>
        <taxon>Dikarya</taxon>
        <taxon>Ascomycota</taxon>
        <taxon>Pezizomycotina</taxon>
        <taxon>Orbiliomycetes</taxon>
        <taxon>Orbiliales</taxon>
        <taxon>Orbiliaceae</taxon>
        <taxon>Orbilia</taxon>
    </lineage>
</organism>
<dbReference type="InterPro" id="IPR055936">
    <property type="entry name" value="DUF7514"/>
</dbReference>
<evidence type="ECO:0000256" key="1">
    <source>
        <dbReference type="SAM" id="MobiDB-lite"/>
    </source>
</evidence>
<dbReference type="EMBL" id="JAVHJO010000001">
    <property type="protein sequence ID" value="KAK6543597.1"/>
    <property type="molecule type" value="Genomic_DNA"/>
</dbReference>
<dbReference type="Pfam" id="PF24355">
    <property type="entry name" value="DUF7514"/>
    <property type="match status" value="1"/>
</dbReference>
<feature type="region of interest" description="Disordered" evidence="1">
    <location>
        <begin position="1"/>
        <end position="91"/>
    </location>
</feature>
<feature type="compositionally biased region" description="Low complexity" evidence="1">
    <location>
        <begin position="1"/>
        <end position="13"/>
    </location>
</feature>
<evidence type="ECO:0000313" key="3">
    <source>
        <dbReference type="EMBL" id="KAK6543597.1"/>
    </source>
</evidence>